<comment type="caution">
    <text evidence="1">The sequence shown here is derived from an EMBL/GenBank/DDBJ whole genome shotgun (WGS) entry which is preliminary data.</text>
</comment>
<evidence type="ECO:0000313" key="2">
    <source>
        <dbReference type="Proteomes" id="UP000824120"/>
    </source>
</evidence>
<organism evidence="1 2">
    <name type="scientific">Solanum commersonii</name>
    <name type="common">Commerson's wild potato</name>
    <name type="synonym">Commerson's nightshade</name>
    <dbReference type="NCBI Taxonomy" id="4109"/>
    <lineage>
        <taxon>Eukaryota</taxon>
        <taxon>Viridiplantae</taxon>
        <taxon>Streptophyta</taxon>
        <taxon>Embryophyta</taxon>
        <taxon>Tracheophyta</taxon>
        <taxon>Spermatophyta</taxon>
        <taxon>Magnoliopsida</taxon>
        <taxon>eudicotyledons</taxon>
        <taxon>Gunneridae</taxon>
        <taxon>Pentapetalae</taxon>
        <taxon>asterids</taxon>
        <taxon>lamiids</taxon>
        <taxon>Solanales</taxon>
        <taxon>Solanaceae</taxon>
        <taxon>Solanoideae</taxon>
        <taxon>Solaneae</taxon>
        <taxon>Solanum</taxon>
    </lineage>
</organism>
<dbReference type="OrthoDB" id="424974at2759"/>
<sequence>MMYIEGQLLRLQVWTPTFTPEEETPIVPGWITLPELPWHCYNKEFITALLSPIGKTPSPLPKPHVWMGFDEEDFTIGKWQAIQYEGHPDYCSYCKHQGHMFHVCKIKLRDEDNKRRKEVEAENKIKNKKS</sequence>
<keyword evidence="2" id="KW-1185">Reference proteome</keyword>
<evidence type="ECO:0000313" key="1">
    <source>
        <dbReference type="EMBL" id="KAG5631298.1"/>
    </source>
</evidence>
<dbReference type="PANTHER" id="PTHR31286">
    <property type="entry name" value="GLYCINE-RICH CELL WALL STRUCTURAL PROTEIN 1.8-LIKE"/>
    <property type="match status" value="1"/>
</dbReference>
<reference evidence="1 2" key="1">
    <citation type="submission" date="2020-09" db="EMBL/GenBank/DDBJ databases">
        <title>De no assembly of potato wild relative species, Solanum commersonii.</title>
        <authorList>
            <person name="Cho K."/>
        </authorList>
    </citation>
    <scope>NUCLEOTIDE SEQUENCE [LARGE SCALE GENOMIC DNA]</scope>
    <source>
        <strain evidence="1">LZ3.2</strain>
        <tissue evidence="1">Leaf</tissue>
    </source>
</reference>
<dbReference type="InterPro" id="IPR040256">
    <property type="entry name" value="At4g02000-like"/>
</dbReference>
<dbReference type="EMBL" id="JACXVP010000001">
    <property type="protein sequence ID" value="KAG5631298.1"/>
    <property type="molecule type" value="Genomic_DNA"/>
</dbReference>
<accession>A0A9J6B3Y0</accession>
<name>A0A9J6B3Y0_SOLCO</name>
<protein>
    <recommendedName>
        <fullName evidence="3">DUF4283 domain-containing protein</fullName>
    </recommendedName>
</protein>
<dbReference type="PANTHER" id="PTHR31286:SF177">
    <property type="entry name" value="ENDONUCLEASE_EXONUCLEASE_PHOSPHATASE"/>
    <property type="match status" value="1"/>
</dbReference>
<proteinExistence type="predicted"/>
<evidence type="ECO:0008006" key="3">
    <source>
        <dbReference type="Google" id="ProtNLM"/>
    </source>
</evidence>
<gene>
    <name evidence="1" type="ORF">H5410_003015</name>
</gene>
<dbReference type="AlphaFoldDB" id="A0A9J6B3Y0"/>
<dbReference type="Proteomes" id="UP000824120">
    <property type="component" value="Chromosome 1"/>
</dbReference>